<dbReference type="PANTHER" id="PTHR13833">
    <property type="match status" value="1"/>
</dbReference>
<dbReference type="InterPro" id="IPR011044">
    <property type="entry name" value="Quino_amine_DH_bsu"/>
</dbReference>
<dbReference type="InterPro" id="IPR026444">
    <property type="entry name" value="Secre_tail"/>
</dbReference>
<dbReference type="SMART" id="SM00060">
    <property type="entry name" value="FN3"/>
    <property type="match status" value="1"/>
</dbReference>
<reference evidence="6 7" key="1">
    <citation type="submission" date="2020-02" db="EMBL/GenBank/DDBJ databases">
        <authorList>
            <person name="Criscuolo A."/>
        </authorList>
    </citation>
    <scope>NUCLEOTIDE SEQUENCE [LARGE SCALE GENOMIC DNA]</scope>
    <source>
        <strain evidence="6">CIP105534</strain>
    </source>
</reference>
<keyword evidence="2" id="KW-0677">Repeat</keyword>
<feature type="repeat" description="NHL" evidence="3">
    <location>
        <begin position="1001"/>
        <end position="1031"/>
    </location>
</feature>
<dbReference type="InterPro" id="IPR036116">
    <property type="entry name" value="FN3_sf"/>
</dbReference>
<evidence type="ECO:0000256" key="1">
    <source>
        <dbReference type="ARBA" id="ARBA00022729"/>
    </source>
</evidence>
<feature type="repeat" description="NHL" evidence="3">
    <location>
        <begin position="592"/>
        <end position="627"/>
    </location>
</feature>
<dbReference type="Pfam" id="PF18962">
    <property type="entry name" value="Por_Secre_tail"/>
    <property type="match status" value="1"/>
</dbReference>
<evidence type="ECO:0000313" key="7">
    <source>
        <dbReference type="Proteomes" id="UP000479938"/>
    </source>
</evidence>
<dbReference type="SUPFAM" id="SSF63829">
    <property type="entry name" value="Calcium-dependent phosphotriesterase"/>
    <property type="match status" value="1"/>
</dbReference>
<protein>
    <submittedName>
        <fullName evidence="6">Virginiamycin B lyase</fullName>
        <ecNumber evidence="6">4.2.99.-</ecNumber>
    </submittedName>
</protein>
<keyword evidence="1 4" id="KW-0732">Signal</keyword>
<proteinExistence type="predicted"/>
<accession>A0A6J4GP90</accession>
<dbReference type="Pfam" id="PF25021">
    <property type="entry name" value="TEN_NHL"/>
    <property type="match status" value="1"/>
</dbReference>
<dbReference type="Gene3D" id="2.60.40.10">
    <property type="entry name" value="Immunoglobulins"/>
    <property type="match status" value="1"/>
</dbReference>
<keyword evidence="7" id="KW-1185">Reference proteome</keyword>
<dbReference type="CDD" id="cd00063">
    <property type="entry name" value="FN3"/>
    <property type="match status" value="1"/>
</dbReference>
<feature type="repeat" description="NHL" evidence="3">
    <location>
        <begin position="287"/>
        <end position="323"/>
    </location>
</feature>
<feature type="repeat" description="NHL" evidence="3">
    <location>
        <begin position="185"/>
        <end position="215"/>
    </location>
</feature>
<dbReference type="EC" id="4.2.99.-" evidence="6"/>
<dbReference type="SUPFAM" id="SSF50969">
    <property type="entry name" value="YVTN repeat-like/Quinoprotein amine dehydrogenase"/>
    <property type="match status" value="1"/>
</dbReference>
<dbReference type="EMBL" id="CADCSU010000096">
    <property type="protein sequence ID" value="CAA9199320.1"/>
    <property type="molecule type" value="Genomic_DNA"/>
</dbReference>
<dbReference type="GO" id="GO:0016829">
    <property type="term" value="F:lyase activity"/>
    <property type="evidence" value="ECO:0007669"/>
    <property type="project" value="UniProtKB-KW"/>
</dbReference>
<name>A0A6J4GP90_9FLAO</name>
<dbReference type="InterPro" id="IPR003961">
    <property type="entry name" value="FN3_dom"/>
</dbReference>
<dbReference type="PROSITE" id="PS51125">
    <property type="entry name" value="NHL"/>
    <property type="match status" value="13"/>
</dbReference>
<dbReference type="InterPro" id="IPR001258">
    <property type="entry name" value="NHL_repeat"/>
</dbReference>
<evidence type="ECO:0000256" key="4">
    <source>
        <dbReference type="SAM" id="SignalP"/>
    </source>
</evidence>
<dbReference type="PANTHER" id="PTHR13833:SF71">
    <property type="entry name" value="NHL DOMAIN-CONTAINING PROTEIN"/>
    <property type="match status" value="1"/>
</dbReference>
<feature type="repeat" description="NHL" evidence="3">
    <location>
        <begin position="239"/>
        <end position="269"/>
    </location>
</feature>
<sequence>MLKQFYFSLAAALIHSGLWAQAPNISYTTPKSYVLGIAIPSLSPTNTGGLVTYGVTASFAGSGELGWNDGSAAATSFDRPKGVASDAEGNIYVADTYNNKIRKITPTGTVSTLAGSGIAGMADASGAVASFNLPSAVAVDAAGNVYVADTNNHKIRKITPQGAVTTLAGSGIAGSANGTGAAARFYSPQGIAVDASGNIYVADTYNNKIRKITPSREVSTLAGTGSLGYQDGYSSSSRFYSPYGVAVDASGTVYVADTYNNRIRKITPEGMVSTLAGSGTKDDADGKGKLAGFNYPKAVAIDAAGTLFVADGDNYKIRQINPEGQVSTLAGSGLKGSADGTGGAASFYSPSAVAIDAIGSVYVADTDINKIRKINYGCFTVEPALPAGLSIDIRTGAISGTPIVATPQTVYKVSARNTSGTGIFNLEIETKIEKPIFSYASPQNYEINTVIAPLSPVNTGGPIPLGTRTPLSGSGATGSADGDGASASFFDLTGAAMDDSGNIYVADYNNHKIRKIAPDGATTTFAGNGKAYFADGSAAQASFNGPIGVAVDAAGNVYVADSANHRIRKITPEGTVSTLAGSGTAGFQNGAGTGARFLFPSGVAVDARGNVYVADTNNQRIRKITPAGETTTFAGNGTVGSRDFTGISASFNYPRGIAIDASSNLYIGDVDNNRVRKINPSGRVSTLAGSSTIGDVNGTGLSALFYHPSELAVDASGTVYLADRSNAKIKKISRTGVVTTFAENQPGNPSQNYYYPSGIVVDPSNNVYVANGNNIIYKIKPSYTITPKLPEGLYLDASTGAISGMPKTAAPARTYTITATNSSGSGTFNITIGTFKKAPIISYPSPVNYAINTAIPPLSPTNAGGQITGGYTSTYAGSGSGNSTDGSADIAGFNMPRGIAVDASGNVYVADLGGNKIRKITPDGTVSTLAGNGTFGYAEGLGAEAEFKHPNAVAVDPSGNVYVADTENNMVRKITPAGVVSGFAGNGKKGSADGTGTAASFDTPFGIAADASGNIYVADTYNGAIRKITPERVVSTLPATGFNPVSIALDALGTIYVADSRNYKVKKIAPDGTVSTLAGNGTQAVVDGIGTEASFYSPSGIAIDAWGTVYLSENYKNIIRKITPQGTVSTWAGNGIAGEDNGFGSAASFAAPKGVTVDASGNLYVADDENYIIRKISPAYTVTPPLPAGLQMDPTTGIITGTPIQAIAAKSYSIKATNASGTGTFDITIGTIVSDQPKITAPSNLSSSGTTATTTMLSWSASEIAGAGMSKKKDEAIITYSIYKDGMLLTSVTETSYAITGLNPSTSYSFTVSAKDSEGNVSAASHAFSVTTLAGNLGTGDFEEKNALRFYPNPTAGNITIEKGALENANLNIFDILGRVLFSKKLEGPSTIIDVSNLPIGVYMFQILSDSGTIVKKVVRK</sequence>
<dbReference type="RefSeq" id="WP_173971126.1">
    <property type="nucleotide sequence ID" value="NZ_CADCSU010000096.1"/>
</dbReference>
<feature type="chain" id="PRO_5026824773" evidence="4">
    <location>
        <begin position="23"/>
        <end position="1421"/>
    </location>
</feature>
<keyword evidence="6" id="KW-0456">Lyase</keyword>
<organism evidence="6 7">
    <name type="scientific">Flavobacterium bizetiae</name>
    <dbReference type="NCBI Taxonomy" id="2704140"/>
    <lineage>
        <taxon>Bacteria</taxon>
        <taxon>Pseudomonadati</taxon>
        <taxon>Bacteroidota</taxon>
        <taxon>Flavobacteriia</taxon>
        <taxon>Flavobacteriales</taxon>
        <taxon>Flavobacteriaceae</taxon>
        <taxon>Flavobacterium</taxon>
    </lineage>
</organism>
<feature type="repeat" description="NHL" evidence="3">
    <location>
        <begin position="651"/>
        <end position="681"/>
    </location>
</feature>
<dbReference type="Pfam" id="PF01436">
    <property type="entry name" value="NHL"/>
    <property type="match status" value="8"/>
</dbReference>
<evidence type="ECO:0000256" key="3">
    <source>
        <dbReference type="PROSITE-ProRule" id="PRU00504"/>
    </source>
</evidence>
<feature type="repeat" description="NHL" evidence="3">
    <location>
        <begin position="893"/>
        <end position="923"/>
    </location>
</feature>
<dbReference type="InterPro" id="IPR011042">
    <property type="entry name" value="6-blade_b-propeller_TolB-like"/>
</dbReference>
<feature type="signal peptide" evidence="4">
    <location>
        <begin position="1"/>
        <end position="22"/>
    </location>
</feature>
<dbReference type="PROSITE" id="PS50853">
    <property type="entry name" value="FN3"/>
    <property type="match status" value="1"/>
</dbReference>
<dbReference type="Pfam" id="PF05345">
    <property type="entry name" value="He_PIG"/>
    <property type="match status" value="3"/>
</dbReference>
<feature type="repeat" description="NHL" evidence="3">
    <location>
        <begin position="493"/>
        <end position="519"/>
    </location>
</feature>
<dbReference type="Pfam" id="PF00041">
    <property type="entry name" value="fn3"/>
    <property type="match status" value="1"/>
</dbReference>
<dbReference type="Gene3D" id="2.120.10.30">
    <property type="entry name" value="TolB, C-terminal domain"/>
    <property type="match status" value="9"/>
</dbReference>
<dbReference type="SUPFAM" id="SSF101898">
    <property type="entry name" value="NHL repeat"/>
    <property type="match status" value="2"/>
</dbReference>
<feature type="repeat" description="NHL" evidence="3">
    <location>
        <begin position="543"/>
        <end position="573"/>
    </location>
</feature>
<gene>
    <name evidence="6" type="primary">vgb</name>
    <name evidence="6" type="ORF">FLA105534_02545</name>
</gene>
<feature type="repeat" description="NHL" evidence="3">
    <location>
        <begin position="946"/>
        <end position="977"/>
    </location>
</feature>
<dbReference type="InterPro" id="IPR013783">
    <property type="entry name" value="Ig-like_fold"/>
</dbReference>
<dbReference type="SUPFAM" id="SSF49265">
    <property type="entry name" value="Fibronectin type III"/>
    <property type="match status" value="1"/>
</dbReference>
<feature type="domain" description="Fibronectin type-III" evidence="5">
    <location>
        <begin position="1241"/>
        <end position="1335"/>
    </location>
</feature>
<dbReference type="InterPro" id="IPR056822">
    <property type="entry name" value="TEN_NHL"/>
</dbReference>
<dbReference type="Proteomes" id="UP000479938">
    <property type="component" value="Unassembled WGS sequence"/>
</dbReference>
<feature type="repeat" description="NHL" evidence="3">
    <location>
        <begin position="1043"/>
        <end position="1071"/>
    </location>
</feature>
<evidence type="ECO:0000256" key="2">
    <source>
        <dbReference type="ARBA" id="ARBA00022737"/>
    </source>
</evidence>
<dbReference type="CDD" id="cd14953">
    <property type="entry name" value="NHL_like_1"/>
    <property type="match status" value="3"/>
</dbReference>
<evidence type="ECO:0000259" key="5">
    <source>
        <dbReference type="PROSITE" id="PS50853"/>
    </source>
</evidence>
<dbReference type="NCBIfam" id="TIGR04183">
    <property type="entry name" value="Por_Secre_tail"/>
    <property type="match status" value="1"/>
</dbReference>
<evidence type="ECO:0000313" key="6">
    <source>
        <dbReference type="EMBL" id="CAA9199320.1"/>
    </source>
</evidence>
<feature type="repeat" description="NHL" evidence="3">
    <location>
        <begin position="131"/>
        <end position="161"/>
    </location>
</feature>
<feature type="repeat" description="NHL" evidence="3">
    <location>
        <begin position="77"/>
        <end position="107"/>
    </location>
</feature>